<dbReference type="AlphaFoldDB" id="A0AAV6MB45"/>
<comment type="caution">
    <text evidence="2">The sequence shown here is derived from an EMBL/GenBank/DDBJ whole genome shotgun (WGS) entry which is preliminary data.</text>
</comment>
<organism evidence="2 4">
    <name type="scientific">Cucurbita argyrosperma subsp. sororia</name>
    <dbReference type="NCBI Taxonomy" id="37648"/>
    <lineage>
        <taxon>Eukaryota</taxon>
        <taxon>Viridiplantae</taxon>
        <taxon>Streptophyta</taxon>
        <taxon>Embryophyta</taxon>
        <taxon>Tracheophyta</taxon>
        <taxon>Spermatophyta</taxon>
        <taxon>Magnoliopsida</taxon>
        <taxon>eudicotyledons</taxon>
        <taxon>Gunneridae</taxon>
        <taxon>Pentapetalae</taxon>
        <taxon>rosids</taxon>
        <taxon>fabids</taxon>
        <taxon>Cucurbitales</taxon>
        <taxon>Cucurbitaceae</taxon>
        <taxon>Cucurbiteae</taxon>
        <taxon>Cucurbita</taxon>
    </lineage>
</organism>
<accession>A0AAV6MB45</accession>
<sequence>MERVEGLQQEWIGEGLQQEWIGEGLQQEWRGLRVCSKNGLERVCSKNGWERVCSKNGWERVCSKNGLERVLQQEWVGEGFAARMGGRGFAARMGGRGFAARMGGRGFAARMGGRGFAEMRVGIVNWRRISGRVWNKNGQLARDIKKGLEQEWRGWESSIGYRRVGIVNWISEGGFGAEMRVERGGTLYSVAHIGSFRSFKKLEEALHLQKVTAHLRNLIVLYKQHPEIDAYETYLTLSLQDIANTVKLNHPKEAEMHELQMVTSESQD</sequence>
<keyword evidence="4" id="KW-1185">Reference proteome</keyword>
<evidence type="ECO:0000313" key="1">
    <source>
        <dbReference type="EMBL" id="KAG6578390.1"/>
    </source>
</evidence>
<name>A0AAV6MB45_9ROSI</name>
<reference evidence="2" key="2">
    <citation type="submission" date="2021-03" db="EMBL/GenBank/DDBJ databases">
        <authorList>
            <person name="Barrera-Redondo J."/>
        </authorList>
    </citation>
    <scope>NUCLEOTIDE SEQUENCE</scope>
    <source>
        <strain evidence="2">JBR-2021</strain>
        <tissue evidence="2">Leaves</tissue>
    </source>
</reference>
<evidence type="ECO:0000313" key="3">
    <source>
        <dbReference type="EMBL" id="KAG6578404.1"/>
    </source>
</evidence>
<evidence type="ECO:0000313" key="2">
    <source>
        <dbReference type="EMBL" id="KAG6578398.1"/>
    </source>
</evidence>
<gene>
    <name evidence="1" type="ORF">SDJN03_22838</name>
    <name evidence="2" type="ORF">SDJN03_22846</name>
    <name evidence="3" type="ORF">SDJN03_22852</name>
</gene>
<dbReference type="EMBL" id="JAGKQH010000015">
    <property type="protein sequence ID" value="KAG6578390.1"/>
    <property type="molecule type" value="Genomic_DNA"/>
</dbReference>
<protein>
    <submittedName>
        <fullName evidence="2">Uncharacterized protein</fullName>
    </submittedName>
</protein>
<dbReference type="EMBL" id="JAGKQH010000015">
    <property type="protein sequence ID" value="KAG6578404.1"/>
    <property type="molecule type" value="Genomic_DNA"/>
</dbReference>
<dbReference type="Proteomes" id="UP000685013">
    <property type="component" value="Chromosome 15"/>
</dbReference>
<proteinExistence type="predicted"/>
<dbReference type="EMBL" id="JAGKQH010000015">
    <property type="protein sequence ID" value="KAG6578398.1"/>
    <property type="molecule type" value="Genomic_DNA"/>
</dbReference>
<reference evidence="2 4" key="1">
    <citation type="journal article" date="2021" name="Hortic Res">
        <title>The domestication of Cucurbita argyrosperma as revealed by the genome of its wild relative.</title>
        <authorList>
            <person name="Barrera-Redondo J."/>
            <person name="Sanchez-de la Vega G."/>
            <person name="Aguirre-Liguori J.A."/>
            <person name="Castellanos-Morales G."/>
            <person name="Gutierrez-Guerrero Y.T."/>
            <person name="Aguirre-Dugua X."/>
            <person name="Aguirre-Planter E."/>
            <person name="Tenaillon M.I."/>
            <person name="Lira-Saade R."/>
            <person name="Eguiarte L.E."/>
        </authorList>
    </citation>
    <scope>NUCLEOTIDE SEQUENCE [LARGE SCALE GENOMIC DNA]</scope>
    <source>
        <strain evidence="2">JBR-2021</strain>
    </source>
</reference>
<evidence type="ECO:0000313" key="4">
    <source>
        <dbReference type="Proteomes" id="UP000685013"/>
    </source>
</evidence>
<feature type="non-terminal residue" evidence="2">
    <location>
        <position position="1"/>
    </location>
</feature>